<feature type="signal peptide" evidence="1">
    <location>
        <begin position="1"/>
        <end position="25"/>
    </location>
</feature>
<gene>
    <name evidence="2" type="ORF">CWC05_12720</name>
</gene>
<feature type="chain" id="PRO_5024439000" evidence="1">
    <location>
        <begin position="26"/>
        <end position="318"/>
    </location>
</feature>
<reference evidence="3" key="2">
    <citation type="submission" date="2019-06" db="EMBL/GenBank/DDBJ databases">
        <title>Co-occurence of chitin degradation, pigmentation and bioactivity in marine Pseudoalteromonas.</title>
        <authorList>
            <person name="Sonnenschein E.C."/>
            <person name="Bech P.K."/>
        </authorList>
    </citation>
    <scope>NUCLEOTIDE SEQUENCE [LARGE SCALE GENOMIC DNA]</scope>
    <source>
        <strain evidence="3">S2897</strain>
    </source>
</reference>
<evidence type="ECO:0000256" key="1">
    <source>
        <dbReference type="SAM" id="SignalP"/>
    </source>
</evidence>
<sequence length="318" mass="35595">MKIWTYLAKYLFAMSILMASSHAIATLTEAYACSRCDLEAAKKIAIQEAPENKCNTHNHASAPAVCDPISKEVIVLSHSGKRAYKFIVTTEFDFNNQPKVSAGRKSLTPSEELAAKDYFTFQKDFASTIANLNESNLQEYKEHTFQYKGAVYEIENSSCIDHPINFFRGNAQKRKIKMELAAELNEFAVGKNWQQVKIDASGDGITLNKANNGVAVVLEYREENFVISKFYDASNYLAFDVYMKTPIITDGPTQIIADFSLNKGQSRIDGFTVNELFQPDNGEFKLGSTKMSRCWDDFISDKAEDITHNKGGNSRSGT</sequence>
<dbReference type="EMBL" id="PNCG01000013">
    <property type="protein sequence ID" value="TMP86656.1"/>
    <property type="molecule type" value="Genomic_DNA"/>
</dbReference>
<comment type="caution">
    <text evidence="2">The sequence shown here is derived from an EMBL/GenBank/DDBJ whole genome shotgun (WGS) entry which is preliminary data.</text>
</comment>
<reference evidence="2 3" key="1">
    <citation type="submission" date="2017-12" db="EMBL/GenBank/DDBJ databases">
        <authorList>
            <person name="Paulsen S."/>
            <person name="Gram L.K."/>
        </authorList>
    </citation>
    <scope>NUCLEOTIDE SEQUENCE [LARGE SCALE GENOMIC DNA]</scope>
    <source>
        <strain evidence="2 3">S2897</strain>
    </source>
</reference>
<organism evidence="2 3">
    <name type="scientific">Pseudoalteromonas ruthenica</name>
    <dbReference type="NCBI Taxonomy" id="151081"/>
    <lineage>
        <taxon>Bacteria</taxon>
        <taxon>Pseudomonadati</taxon>
        <taxon>Pseudomonadota</taxon>
        <taxon>Gammaproteobacteria</taxon>
        <taxon>Alteromonadales</taxon>
        <taxon>Pseudoalteromonadaceae</taxon>
        <taxon>Pseudoalteromonas</taxon>
    </lineage>
</organism>
<evidence type="ECO:0000313" key="2">
    <source>
        <dbReference type="EMBL" id="TMP86656.1"/>
    </source>
</evidence>
<accession>A0A5S3Z547</accession>
<evidence type="ECO:0000313" key="3">
    <source>
        <dbReference type="Proteomes" id="UP000305874"/>
    </source>
</evidence>
<proteinExistence type="predicted"/>
<dbReference type="Proteomes" id="UP000305874">
    <property type="component" value="Unassembled WGS sequence"/>
</dbReference>
<name>A0A5S3Z547_9GAMM</name>
<protein>
    <submittedName>
        <fullName evidence="2">Uncharacterized protein</fullName>
    </submittedName>
</protein>
<dbReference type="AlphaFoldDB" id="A0A5S3Z547"/>
<keyword evidence="1" id="KW-0732">Signal</keyword>